<dbReference type="InterPro" id="IPR001057">
    <property type="entry name" value="Glu/AcGlu_kinase"/>
</dbReference>
<dbReference type="InterPro" id="IPR016117">
    <property type="entry name" value="ArgJ-like_dom_sf"/>
</dbReference>
<dbReference type="NCBIfam" id="NF003802">
    <property type="entry name" value="PRK05388.1"/>
    <property type="match status" value="1"/>
</dbReference>
<comment type="pathway">
    <text evidence="11">Amino-acid biosynthesis; L-arginine biosynthesis; N(2)-acetyl-L-ornithine from L-glutamate: step 1/4.</text>
</comment>
<dbReference type="SUPFAM" id="SSF53633">
    <property type="entry name" value="Carbamate kinase-like"/>
    <property type="match status" value="1"/>
</dbReference>
<keyword evidence="11" id="KW-0496">Mitochondrion</keyword>
<feature type="site" description="Cleavage; by autolysis" evidence="11">
    <location>
        <begin position="194"/>
        <end position="195"/>
    </location>
</feature>
<feature type="binding site" evidence="11">
    <location>
        <position position="184"/>
    </location>
    <ligand>
        <name>substrate</name>
    </ligand>
</feature>
<comment type="function">
    <text evidence="11">Catalyzes two activities which are involved in the cyclic version of arginine biosynthesis: the synthesis of acetylglutamate from glutamate and acetyl-CoA, and of ornithine by transacetylation between acetylornithine and glutamate.</text>
</comment>
<evidence type="ECO:0000256" key="6">
    <source>
        <dbReference type="ARBA" id="ARBA00022777"/>
    </source>
</evidence>
<keyword evidence="8" id="KW-0067">ATP-binding</keyword>
<keyword evidence="14" id="KW-1185">Reference proteome</keyword>
<dbReference type="FunFam" id="3.60.70.12:FF:000001">
    <property type="entry name" value="Arginine biosynthesis bifunctional protein ArgJ, chloroplastic"/>
    <property type="match status" value="1"/>
</dbReference>
<evidence type="ECO:0000256" key="5">
    <source>
        <dbReference type="ARBA" id="ARBA00022741"/>
    </source>
</evidence>
<feature type="site" description="Involved in the stabilization of negative charge on the oxyanion by the formation of the oxyanion hole" evidence="11">
    <location>
        <position position="122"/>
    </location>
</feature>
<dbReference type="CDD" id="cd02152">
    <property type="entry name" value="OAT"/>
    <property type="match status" value="1"/>
</dbReference>
<dbReference type="Proteomes" id="UP001174909">
    <property type="component" value="Unassembled WGS sequence"/>
</dbReference>
<feature type="active site" description="Nucleophile" evidence="11">
    <location>
        <position position="195"/>
    </location>
</feature>
<feature type="domain" description="Aspartate/glutamate/uridylate kinase" evidence="12">
    <location>
        <begin position="421"/>
        <end position="650"/>
    </location>
</feature>
<evidence type="ECO:0000256" key="9">
    <source>
        <dbReference type="ARBA" id="ARBA00023268"/>
    </source>
</evidence>
<organism evidence="13 14">
    <name type="scientific">Geodia barretti</name>
    <name type="common">Barrett's horny sponge</name>
    <dbReference type="NCBI Taxonomy" id="519541"/>
    <lineage>
        <taxon>Eukaryota</taxon>
        <taxon>Metazoa</taxon>
        <taxon>Porifera</taxon>
        <taxon>Demospongiae</taxon>
        <taxon>Heteroscleromorpha</taxon>
        <taxon>Tetractinellida</taxon>
        <taxon>Astrophorina</taxon>
        <taxon>Geodiidae</taxon>
        <taxon>Geodia</taxon>
    </lineage>
</organism>
<dbReference type="GO" id="GO:0004358">
    <property type="term" value="F:L-glutamate N-acetyltransferase activity, acting on acetyl-L-ornithine as donor"/>
    <property type="evidence" value="ECO:0007669"/>
    <property type="project" value="UniProtKB-UniRule"/>
</dbReference>
<keyword evidence="3 11" id="KW-0028">Amino-acid biosynthesis</keyword>
<feature type="chain" id="PRO_5041498919" description="Arginine biosynthesis bifunctional protein ArgJ alpha chain" evidence="11">
    <location>
        <begin position="1"/>
        <end position="194"/>
    </location>
</feature>
<comment type="subunit">
    <text evidence="11">Heterodimer of an alpha and a beta chain.</text>
</comment>
<keyword evidence="7 11" id="KW-0068">Autocatalytic cleavage</keyword>
<dbReference type="Gene3D" id="3.60.70.12">
    <property type="entry name" value="L-amino peptidase D-ALA esterase/amidase"/>
    <property type="match status" value="1"/>
</dbReference>
<dbReference type="EMBL" id="CASHTH010001804">
    <property type="protein sequence ID" value="CAI8020150.1"/>
    <property type="molecule type" value="Genomic_DNA"/>
</dbReference>
<dbReference type="CDD" id="cd04238">
    <property type="entry name" value="AAK_NAGK-like"/>
    <property type="match status" value="1"/>
</dbReference>
<dbReference type="InterPro" id="IPR036393">
    <property type="entry name" value="AceGlu_kinase-like_sf"/>
</dbReference>
<dbReference type="NCBIfam" id="TIGR00120">
    <property type="entry name" value="ArgJ"/>
    <property type="match status" value="1"/>
</dbReference>
<evidence type="ECO:0000256" key="3">
    <source>
        <dbReference type="ARBA" id="ARBA00022605"/>
    </source>
</evidence>
<dbReference type="GO" id="GO:0006592">
    <property type="term" value="P:ornithine biosynthetic process"/>
    <property type="evidence" value="ECO:0007669"/>
    <property type="project" value="TreeGrafter"/>
</dbReference>
<keyword evidence="4 11" id="KW-0808">Transferase</keyword>
<feature type="binding site" evidence="11">
    <location>
        <position position="281"/>
    </location>
    <ligand>
        <name>substrate</name>
    </ligand>
</feature>
<proteinExistence type="inferred from homology"/>
<feature type="binding site" evidence="11">
    <location>
        <position position="157"/>
    </location>
    <ligand>
        <name>substrate</name>
    </ligand>
</feature>
<keyword evidence="9 11" id="KW-0511">Multifunctional enzyme</keyword>
<comment type="caution">
    <text evidence="13">The sequence shown here is derived from an EMBL/GenBank/DDBJ whole genome shotgun (WGS) entry which is preliminary data.</text>
</comment>
<dbReference type="NCBIfam" id="TIGR00761">
    <property type="entry name" value="argB"/>
    <property type="match status" value="1"/>
</dbReference>
<dbReference type="EC" id="2.3.1.35" evidence="11"/>
<dbReference type="PRINTS" id="PR00474">
    <property type="entry name" value="GLU5KINASE"/>
</dbReference>
<evidence type="ECO:0000259" key="12">
    <source>
        <dbReference type="Pfam" id="PF00696"/>
    </source>
</evidence>
<dbReference type="EC" id="2.3.1.1" evidence="11"/>
<dbReference type="GO" id="GO:0003991">
    <property type="term" value="F:acetylglutamate kinase activity"/>
    <property type="evidence" value="ECO:0007669"/>
    <property type="project" value="InterPro"/>
</dbReference>
<evidence type="ECO:0000256" key="2">
    <source>
        <dbReference type="ARBA" id="ARBA00022571"/>
    </source>
</evidence>
<feature type="chain" id="PRO_5041498920" description="Arginine biosynthesis bifunctional protein ArgJ beta chain" evidence="11">
    <location>
        <begin position="195"/>
        <end position="678"/>
    </location>
</feature>
<comment type="PTM">
    <text evidence="11">The alpha and beta chains are autoproteolytically processed from a single precursor protein within the mitochondrion.</text>
</comment>
<reference evidence="13" key="1">
    <citation type="submission" date="2023-03" db="EMBL/GenBank/DDBJ databases">
        <authorList>
            <person name="Steffen K."/>
            <person name="Cardenas P."/>
        </authorList>
    </citation>
    <scope>NUCLEOTIDE SEQUENCE</scope>
</reference>
<dbReference type="GO" id="GO:0005524">
    <property type="term" value="F:ATP binding"/>
    <property type="evidence" value="ECO:0007669"/>
    <property type="project" value="UniProtKB-KW"/>
</dbReference>
<dbReference type="InterPro" id="IPR001048">
    <property type="entry name" value="Asp/Glu/Uridylate_kinase"/>
</dbReference>
<comment type="caution">
    <text evidence="11">Lacks conserved residue(s) required for the propagation of feature annotation.</text>
</comment>
<comment type="catalytic activity">
    <reaction evidence="11">
        <text>L-glutamate + acetyl-CoA = N-acetyl-L-glutamate + CoA + H(+)</text>
        <dbReference type="Rhea" id="RHEA:24292"/>
        <dbReference type="ChEBI" id="CHEBI:15378"/>
        <dbReference type="ChEBI" id="CHEBI:29985"/>
        <dbReference type="ChEBI" id="CHEBI:44337"/>
        <dbReference type="ChEBI" id="CHEBI:57287"/>
        <dbReference type="ChEBI" id="CHEBI:57288"/>
        <dbReference type="EC" id="2.3.1.1"/>
    </reaction>
</comment>
<sequence length="678" mass="69983">MPASAEINAIPNGNITSPQGFSAGGVFIGLKTRGEDKLDLAMLVSDTPCSIGGVFTTSAIRSATVDLDRARVARGQARALIVNAGIANTCVGAQGYKDAEEMTRLAADKLGLTAEDVLVCSTGVIGVELPMSLIRSGVAEIALDADGGPELARAMMTTDTHPKEAAVSFTASTGQTITIGGVAKGSGMIHPNMATMLSFAATDAAVDPGFLQTTVKAIADETYNMLTVDGDSSTNDTFLAFANGQAGNPVINDRSPDAAAFTSALHQVCANLTRMLARDGEGATRLLTVQVDGAKDAIDARKAALTIAGSPLVKSAVYGADPNWGRLMMALGRSGAEAMEEKVDLFVNGVCIMEAGTPIPFHRDAVVALMSGEQVDFRRVHHVVRNRAIGPAVAAVRPDSIRRRRRVRNADVSQQFAEPPIVVKIGGSTLGGNDTSLQDLVALHAAGKPVVIVHGGGNVISAWMQRQNLAPNFVNGLRVTDGPSLEIVVAVLGGLVNKELTAQMQQLGAPTIGISGMDGHLLQAHVANPDLGYVGEVTAVEPAPVRAIVSAGFIPMVSPIAVDVSPDSEHAGKPLNVNGDTAAGALAHALRAERIIFLTDVAGVMDNGGRVIPRLDSRGAEALRASGVARGGMLPKLAACLDALADEAVPIAHIVDGREPGAVMNCVNGRPVGTRITP</sequence>
<feature type="binding site" evidence="11">
    <location>
        <position position="409"/>
    </location>
    <ligand>
        <name>substrate</name>
    </ligand>
</feature>
<dbReference type="PANTHER" id="PTHR23100">
    <property type="entry name" value="ARGININE BIOSYNTHESIS BIFUNCTIONAL PROTEIN ARGJ"/>
    <property type="match status" value="1"/>
</dbReference>
<keyword evidence="5" id="KW-0547">Nucleotide-binding</keyword>
<name>A0AA35RYL1_GEOBA</name>
<dbReference type="SUPFAM" id="SSF56266">
    <property type="entry name" value="DmpA/ArgJ-like"/>
    <property type="match status" value="1"/>
</dbReference>
<dbReference type="InterPro" id="IPR037528">
    <property type="entry name" value="ArgB"/>
</dbReference>
<dbReference type="InterPro" id="IPR004662">
    <property type="entry name" value="AcgluKinase_fam"/>
</dbReference>
<evidence type="ECO:0000313" key="13">
    <source>
        <dbReference type="EMBL" id="CAI8020150.1"/>
    </source>
</evidence>
<dbReference type="Gene3D" id="3.40.1160.10">
    <property type="entry name" value="Acetylglutamate kinase-like"/>
    <property type="match status" value="1"/>
</dbReference>
<dbReference type="HAMAP" id="MF_00082">
    <property type="entry name" value="ArgB"/>
    <property type="match status" value="1"/>
</dbReference>
<dbReference type="InterPro" id="IPR002813">
    <property type="entry name" value="Arg_biosynth_ArgJ"/>
</dbReference>
<protein>
    <recommendedName>
        <fullName evidence="11">Arginine biosynthesis bifunctional protein ArgJ, mitochondrial</fullName>
    </recommendedName>
    <domain>
        <recommendedName>
            <fullName evidence="11">Glutamate N-acetyltransferase</fullName>
            <shortName evidence="11">GAT</shortName>
            <ecNumber evidence="11">2.3.1.35</ecNumber>
        </recommendedName>
        <alternativeName>
            <fullName evidence="11">Ornithine acetyltransferase</fullName>
            <shortName evidence="11">OATase</shortName>
        </alternativeName>
        <alternativeName>
            <fullName evidence="11">Ornithine transacetylase</fullName>
        </alternativeName>
    </domain>
    <domain>
        <recommendedName>
            <fullName evidence="11">Amino-acid acetyltransferase</fullName>
            <ecNumber evidence="11">2.3.1.1</ecNumber>
        </recommendedName>
        <alternativeName>
            <fullName evidence="11">N-acetylglutamate synthase</fullName>
            <shortName evidence="11">AGS</shortName>
        </alternativeName>
    </domain>
    <component>
        <recommendedName>
            <fullName evidence="11">Arginine biosynthesis bifunctional protein ArgJ alpha chain</fullName>
        </recommendedName>
    </component>
    <component>
        <recommendedName>
            <fullName evidence="11">Arginine biosynthesis bifunctional protein ArgJ beta chain</fullName>
        </recommendedName>
    </component>
</protein>
<dbReference type="GO" id="GO:0006526">
    <property type="term" value="P:L-arginine biosynthetic process"/>
    <property type="evidence" value="ECO:0007669"/>
    <property type="project" value="UniProtKB-UniRule"/>
</dbReference>
<comment type="pathway">
    <text evidence="11">Amino-acid biosynthesis; L-arginine biosynthesis; L-ornithine and N-acetyl-L-glutamate from L-glutamate and N(2)-acetyl-L-ornithine (cyclic): step 1/1.</text>
</comment>
<comment type="similarity">
    <text evidence="1 11">Belongs to the ArgJ family.</text>
</comment>
<dbReference type="Pfam" id="PF00696">
    <property type="entry name" value="AA_kinase"/>
    <property type="match status" value="1"/>
</dbReference>
<evidence type="ECO:0000256" key="4">
    <source>
        <dbReference type="ARBA" id="ARBA00022679"/>
    </source>
</evidence>
<keyword evidence="2 11" id="KW-0055">Arginine biosynthesis</keyword>
<dbReference type="Gene3D" id="3.10.20.340">
    <property type="entry name" value="ArgJ beta chain, C-terminal domain"/>
    <property type="match status" value="1"/>
</dbReference>
<dbReference type="AlphaFoldDB" id="A0AA35RYL1"/>
<evidence type="ECO:0000256" key="7">
    <source>
        <dbReference type="ARBA" id="ARBA00022813"/>
    </source>
</evidence>
<gene>
    <name evidence="13" type="ORF">GBAR_LOCUS12060</name>
</gene>
<keyword evidence="10 11" id="KW-0012">Acyltransferase</keyword>
<comment type="subcellular location">
    <subcellularLocation>
        <location evidence="11">Mitochondrion matrix</location>
    </subcellularLocation>
</comment>
<accession>A0AA35RYL1</accession>
<dbReference type="Pfam" id="PF01960">
    <property type="entry name" value="ArgJ"/>
    <property type="match status" value="1"/>
</dbReference>
<evidence type="ECO:0000256" key="11">
    <source>
        <dbReference type="HAMAP-Rule" id="MF_03124"/>
    </source>
</evidence>
<feature type="binding site" evidence="11">
    <location>
        <position position="195"/>
    </location>
    <ligand>
        <name>substrate</name>
    </ligand>
</feature>
<dbReference type="InterPro" id="IPR042195">
    <property type="entry name" value="ArgJ_beta_C"/>
</dbReference>
<evidence type="ECO:0000313" key="14">
    <source>
        <dbReference type="Proteomes" id="UP001174909"/>
    </source>
</evidence>
<comment type="catalytic activity">
    <reaction evidence="11">
        <text>N(2)-acetyl-L-ornithine + L-glutamate = N-acetyl-L-glutamate + L-ornithine</text>
        <dbReference type="Rhea" id="RHEA:15349"/>
        <dbReference type="ChEBI" id="CHEBI:29985"/>
        <dbReference type="ChEBI" id="CHEBI:44337"/>
        <dbReference type="ChEBI" id="CHEBI:46911"/>
        <dbReference type="ChEBI" id="CHEBI:57805"/>
        <dbReference type="EC" id="2.3.1.35"/>
    </reaction>
</comment>
<evidence type="ECO:0000256" key="10">
    <source>
        <dbReference type="ARBA" id="ARBA00023315"/>
    </source>
</evidence>
<keyword evidence="6" id="KW-0418">Kinase</keyword>
<dbReference type="GO" id="GO:0004042">
    <property type="term" value="F:L-glutamate N-acetyltransferase activity"/>
    <property type="evidence" value="ECO:0007669"/>
    <property type="project" value="UniProtKB-UniRule"/>
</dbReference>
<evidence type="ECO:0000256" key="1">
    <source>
        <dbReference type="ARBA" id="ARBA00006774"/>
    </source>
</evidence>
<dbReference type="PANTHER" id="PTHR23100:SF0">
    <property type="entry name" value="ARGININE BIOSYNTHESIS BIFUNCTIONAL PROTEIN ARGJ, MITOCHONDRIAL"/>
    <property type="match status" value="1"/>
</dbReference>
<dbReference type="GO" id="GO:0005759">
    <property type="term" value="C:mitochondrial matrix"/>
    <property type="evidence" value="ECO:0007669"/>
    <property type="project" value="UniProtKB-SubCell"/>
</dbReference>
<evidence type="ECO:0000256" key="8">
    <source>
        <dbReference type="ARBA" id="ARBA00022840"/>
    </source>
</evidence>
<dbReference type="HAMAP" id="MF_01106">
    <property type="entry name" value="ArgJ"/>
    <property type="match status" value="1"/>
</dbReference>
<feature type="site" description="Involved in the stabilization of negative charge on the oxyanion by the formation of the oxyanion hole" evidence="11">
    <location>
        <position position="123"/>
    </location>
</feature>